<dbReference type="RefSeq" id="WP_345530288.1">
    <property type="nucleotide sequence ID" value="NZ_BAABKN010000043.1"/>
</dbReference>
<dbReference type="Gene3D" id="3.90.1150.10">
    <property type="entry name" value="Aspartate Aminotransferase, domain 1"/>
    <property type="match status" value="1"/>
</dbReference>
<reference evidence="5" key="1">
    <citation type="journal article" date="2019" name="Int. J. Syst. Evol. Microbiol.">
        <title>The Global Catalogue of Microorganisms (GCM) 10K type strain sequencing project: providing services to taxonomists for standard genome sequencing and annotation.</title>
        <authorList>
            <consortium name="The Broad Institute Genomics Platform"/>
            <consortium name="The Broad Institute Genome Sequencing Center for Infectious Disease"/>
            <person name="Wu L."/>
            <person name="Ma J."/>
        </authorList>
    </citation>
    <scope>NUCLEOTIDE SEQUENCE [LARGE SCALE GENOMIC DNA]</scope>
    <source>
        <strain evidence="5">JCM 18532</strain>
    </source>
</reference>
<dbReference type="InterPro" id="IPR015421">
    <property type="entry name" value="PyrdxlP-dep_Trfase_major"/>
</dbReference>
<dbReference type="GO" id="GO:0008483">
    <property type="term" value="F:transaminase activity"/>
    <property type="evidence" value="ECO:0007669"/>
    <property type="project" value="UniProtKB-KW"/>
</dbReference>
<comment type="similarity">
    <text evidence="2 3">Belongs to the DegT/DnrJ/EryC1 family.</text>
</comment>
<evidence type="ECO:0000256" key="2">
    <source>
        <dbReference type="ARBA" id="ARBA00037999"/>
    </source>
</evidence>
<dbReference type="CDD" id="cd00616">
    <property type="entry name" value="AHBA_syn"/>
    <property type="match status" value="1"/>
</dbReference>
<dbReference type="Proteomes" id="UP001499882">
    <property type="component" value="Unassembled WGS sequence"/>
</dbReference>
<dbReference type="EMBL" id="BAABKN010000043">
    <property type="protein sequence ID" value="GAA4760895.1"/>
    <property type="molecule type" value="Genomic_DNA"/>
</dbReference>
<dbReference type="PIRSF" id="PIRSF000390">
    <property type="entry name" value="PLP_StrS"/>
    <property type="match status" value="1"/>
</dbReference>
<keyword evidence="4" id="KW-0808">Transferase</keyword>
<organism evidence="4 5">
    <name type="scientific">Nocardioides endophyticus</name>
    <dbReference type="NCBI Taxonomy" id="1353775"/>
    <lineage>
        <taxon>Bacteria</taxon>
        <taxon>Bacillati</taxon>
        <taxon>Actinomycetota</taxon>
        <taxon>Actinomycetes</taxon>
        <taxon>Propionibacteriales</taxon>
        <taxon>Nocardioidaceae</taxon>
        <taxon>Nocardioides</taxon>
    </lineage>
</organism>
<dbReference type="PANTHER" id="PTHR30244:SF36">
    <property type="entry name" value="3-OXO-GLUCOSE-6-PHOSPHATE:GLUTAMATE AMINOTRANSFERASE"/>
    <property type="match status" value="1"/>
</dbReference>
<keyword evidence="5" id="KW-1185">Reference proteome</keyword>
<evidence type="ECO:0000313" key="4">
    <source>
        <dbReference type="EMBL" id="GAA4760895.1"/>
    </source>
</evidence>
<keyword evidence="4" id="KW-0032">Aminotransferase</keyword>
<comment type="caution">
    <text evidence="4">The sequence shown here is derived from an EMBL/GenBank/DDBJ whole genome shotgun (WGS) entry which is preliminary data.</text>
</comment>
<dbReference type="InterPro" id="IPR000653">
    <property type="entry name" value="DegT/StrS_aminotransferase"/>
</dbReference>
<keyword evidence="1 3" id="KW-0663">Pyridoxal phosphate</keyword>
<dbReference type="Pfam" id="PF01041">
    <property type="entry name" value="DegT_DnrJ_EryC1"/>
    <property type="match status" value="1"/>
</dbReference>
<dbReference type="InterPro" id="IPR015424">
    <property type="entry name" value="PyrdxlP-dep_Trfase"/>
</dbReference>
<dbReference type="Gene3D" id="3.40.640.10">
    <property type="entry name" value="Type I PLP-dependent aspartate aminotransferase-like (Major domain)"/>
    <property type="match status" value="1"/>
</dbReference>
<evidence type="ECO:0000256" key="1">
    <source>
        <dbReference type="ARBA" id="ARBA00022898"/>
    </source>
</evidence>
<dbReference type="InterPro" id="IPR015422">
    <property type="entry name" value="PyrdxlP-dep_Trfase_small"/>
</dbReference>
<proteinExistence type="inferred from homology"/>
<sequence>MTDTATDVTVAAVPFVDLALQNAQVADAVAAGFERVLSTNGFVLGPEVTRFEEAFAAYCGVSEVVGVGNGTDALEIALASAGIGPGDEVIVPANTFVATAEAVVRVGADLVLADCDDDFLISPESVADRATRRTRAVIAVHLYGQIAPVEELRDALGAGVLVVEDAAQAQGATRRGVRAGALGDVAATSFYPGKNLGAYGDAGALMTHSAVVADQARALRNHGGIVRYEHLEIGRNSRLDGLQAAVLSAKLPLLDRWNLERRCAAERYDELLAGVVGIRTPRTLPGNEHVHHLYVVRVRDRDSVLDRLQTAGIGTGIHYPAPIHRMPAFAHLGHRLGEFPVAERASGEILSLPMFPGITAEQQERVADVLVEAVRWPS</sequence>
<evidence type="ECO:0000256" key="3">
    <source>
        <dbReference type="RuleBase" id="RU004508"/>
    </source>
</evidence>
<gene>
    <name evidence="4" type="ORF">GCM10023350_54040</name>
</gene>
<evidence type="ECO:0000313" key="5">
    <source>
        <dbReference type="Proteomes" id="UP001499882"/>
    </source>
</evidence>
<dbReference type="SUPFAM" id="SSF53383">
    <property type="entry name" value="PLP-dependent transferases"/>
    <property type="match status" value="1"/>
</dbReference>
<protein>
    <submittedName>
        <fullName evidence="4">DegT/DnrJ/EryC1/StrS family aminotransferase</fullName>
    </submittedName>
</protein>
<accession>A0ABP8ZNH8</accession>
<dbReference type="PANTHER" id="PTHR30244">
    <property type="entry name" value="TRANSAMINASE"/>
    <property type="match status" value="1"/>
</dbReference>
<name>A0ABP8ZNH8_9ACTN</name>